<organism evidence="1 2">
    <name type="scientific">Phyllobacterium sophorae</name>
    <dbReference type="NCBI Taxonomy" id="1520277"/>
    <lineage>
        <taxon>Bacteria</taxon>
        <taxon>Pseudomonadati</taxon>
        <taxon>Pseudomonadota</taxon>
        <taxon>Alphaproteobacteria</taxon>
        <taxon>Hyphomicrobiales</taxon>
        <taxon>Phyllobacteriaceae</taxon>
        <taxon>Phyllobacterium</taxon>
    </lineage>
</organism>
<dbReference type="AlphaFoldDB" id="A0A2P7BLT9"/>
<proteinExistence type="predicted"/>
<keyword evidence="2" id="KW-1185">Reference proteome</keyword>
<accession>A0A2P7BLT9</accession>
<protein>
    <submittedName>
        <fullName evidence="1">Uncharacterized protein</fullName>
    </submittedName>
</protein>
<gene>
    <name evidence="1" type="ORF">CU103_03575</name>
</gene>
<dbReference type="EMBL" id="PGGM01000001">
    <property type="protein sequence ID" value="PSH67436.1"/>
    <property type="molecule type" value="Genomic_DNA"/>
</dbReference>
<evidence type="ECO:0000313" key="2">
    <source>
        <dbReference type="Proteomes" id="UP000241764"/>
    </source>
</evidence>
<name>A0A2P7BLT9_9HYPH</name>
<reference evidence="2" key="1">
    <citation type="submission" date="2017-11" db="EMBL/GenBank/DDBJ databases">
        <authorList>
            <person name="Kuznetsova I."/>
            <person name="Sazanova A."/>
            <person name="Chirak E."/>
            <person name="Safronova V."/>
            <person name="Willems A."/>
        </authorList>
    </citation>
    <scope>NUCLEOTIDE SEQUENCE [LARGE SCALE GENOMIC DNA]</scope>
    <source>
        <strain evidence="2">CCBAU 03422</strain>
    </source>
</reference>
<sequence length="60" mass="6457">MIGLFLPRLRVVSLLRRQLSISVAGPNRPAQSTVCIGRNRPPALTCNNEQDGGADVSARI</sequence>
<comment type="caution">
    <text evidence="1">The sequence shown here is derived from an EMBL/GenBank/DDBJ whole genome shotgun (WGS) entry which is preliminary data.</text>
</comment>
<dbReference type="Proteomes" id="UP000241764">
    <property type="component" value="Unassembled WGS sequence"/>
</dbReference>
<evidence type="ECO:0000313" key="1">
    <source>
        <dbReference type="EMBL" id="PSH67436.1"/>
    </source>
</evidence>